<keyword evidence="2" id="KW-1185">Reference proteome</keyword>
<proteinExistence type="predicted"/>
<reference evidence="1 2" key="1">
    <citation type="submission" date="2017-11" db="EMBL/GenBank/DDBJ databases">
        <title>De-novo sequencing of pomegranate (Punica granatum L.) genome.</title>
        <authorList>
            <person name="Akparov Z."/>
            <person name="Amiraslanov A."/>
            <person name="Hajiyeva S."/>
            <person name="Abbasov M."/>
            <person name="Kaur K."/>
            <person name="Hamwieh A."/>
            <person name="Solovyev V."/>
            <person name="Salamov A."/>
            <person name="Braich B."/>
            <person name="Kosarev P."/>
            <person name="Mahmoud A."/>
            <person name="Hajiyev E."/>
            <person name="Babayeva S."/>
            <person name="Izzatullayeva V."/>
            <person name="Mammadov A."/>
            <person name="Mammadov A."/>
            <person name="Sharifova S."/>
            <person name="Ojaghi J."/>
            <person name="Eynullazada K."/>
            <person name="Bayramov B."/>
            <person name="Abdulazimova A."/>
            <person name="Shahmuradov I."/>
        </authorList>
    </citation>
    <scope>NUCLEOTIDE SEQUENCE [LARGE SCALE GENOMIC DNA]</scope>
    <source>
        <strain evidence="2">cv. AG2017</strain>
        <tissue evidence="1">Leaf</tissue>
    </source>
</reference>
<organism evidence="1 2">
    <name type="scientific">Punica granatum</name>
    <name type="common">Pomegranate</name>
    <dbReference type="NCBI Taxonomy" id="22663"/>
    <lineage>
        <taxon>Eukaryota</taxon>
        <taxon>Viridiplantae</taxon>
        <taxon>Streptophyta</taxon>
        <taxon>Embryophyta</taxon>
        <taxon>Tracheophyta</taxon>
        <taxon>Spermatophyta</taxon>
        <taxon>Magnoliopsida</taxon>
        <taxon>eudicotyledons</taxon>
        <taxon>Gunneridae</taxon>
        <taxon>Pentapetalae</taxon>
        <taxon>rosids</taxon>
        <taxon>malvids</taxon>
        <taxon>Myrtales</taxon>
        <taxon>Lythraceae</taxon>
        <taxon>Punica</taxon>
    </lineage>
</organism>
<gene>
    <name evidence="1" type="ORF">CRG98_045110</name>
</gene>
<protein>
    <submittedName>
        <fullName evidence="1">Uncharacterized protein</fullName>
    </submittedName>
</protein>
<sequence>TPSSAYRATNDVPFHSTTSASRAIKFKGFLTTLTLPREEVVTFRGPTDRAQPSLSRFSLTGSTDFLPGFLSHFRVCSGLGKLRSAHSHLDLPLRSPTSPTLHRAVTGASVPTLFYPTYHGYLLSGPSTRSLNRVLRLSRPPPRLFSSCIRG</sequence>
<feature type="non-terminal residue" evidence="1">
    <location>
        <position position="1"/>
    </location>
</feature>
<dbReference type="EMBL" id="PGOL01005860">
    <property type="protein sequence ID" value="PKI34499.1"/>
    <property type="molecule type" value="Genomic_DNA"/>
</dbReference>
<name>A0A2I0HS04_PUNGR</name>
<evidence type="ECO:0000313" key="2">
    <source>
        <dbReference type="Proteomes" id="UP000233551"/>
    </source>
</evidence>
<comment type="caution">
    <text evidence="1">The sequence shown here is derived from an EMBL/GenBank/DDBJ whole genome shotgun (WGS) entry which is preliminary data.</text>
</comment>
<dbReference type="Proteomes" id="UP000233551">
    <property type="component" value="Unassembled WGS sequence"/>
</dbReference>
<evidence type="ECO:0000313" key="1">
    <source>
        <dbReference type="EMBL" id="PKI34499.1"/>
    </source>
</evidence>
<dbReference type="AlphaFoldDB" id="A0A2I0HS04"/>
<accession>A0A2I0HS04</accession>